<evidence type="ECO:0000313" key="2">
    <source>
        <dbReference type="EMBL" id="ALH79625.1"/>
    </source>
</evidence>
<gene>
    <name evidence="2" type="ORF">AN936_04350</name>
</gene>
<dbReference type="AlphaFoldDB" id="A0A0N9U9A2"/>
<keyword evidence="1" id="KW-0732">Signal</keyword>
<name>A0A0N9U9A2_SPHMC</name>
<evidence type="ECO:0000256" key="1">
    <source>
        <dbReference type="SAM" id="SignalP"/>
    </source>
</evidence>
<dbReference type="KEGG" id="smag:AN936_04350"/>
<sequence>MRNHLVHLLLLSALTGVATPAFAGRVHHPAEMADLPEADVILWGRISNYAIVPNERNPGRHARFDILVDDVLKGTATDRVTATWDNSTFGLPEAMPAGPFLIALRHPGSDAISGNAARGVFTVLQRPCAEAFLFAKGSAQAAAAAKSIGR</sequence>
<dbReference type="Proteomes" id="UP000058074">
    <property type="component" value="Chromosome"/>
</dbReference>
<protein>
    <submittedName>
        <fullName evidence="2">Uncharacterized protein</fullName>
    </submittedName>
</protein>
<evidence type="ECO:0000313" key="3">
    <source>
        <dbReference type="Proteomes" id="UP000058074"/>
    </source>
</evidence>
<dbReference type="PATRIC" id="fig|33050.5.peg.902"/>
<accession>A0A0N9U9A2</accession>
<reference evidence="2 3" key="1">
    <citation type="journal article" date="2015" name="Genome Announc.">
        <title>Complete Genome Sequence of Polypropylene Glycol- and Polyethylene Glycol-Degrading Sphingopyxis macrogoltabida Strain EY-1.</title>
        <authorList>
            <person name="Ohtsubo Y."/>
            <person name="Nagata Y."/>
            <person name="Numata M."/>
            <person name="Tsuchikane K."/>
            <person name="Hosoyama A."/>
            <person name="Yamazoe A."/>
            <person name="Tsuda M."/>
            <person name="Fujita N."/>
            <person name="Kawai F."/>
        </authorList>
    </citation>
    <scope>NUCLEOTIDE SEQUENCE [LARGE SCALE GENOMIC DNA]</scope>
    <source>
        <strain evidence="2 3">EY-1</strain>
    </source>
</reference>
<organism evidence="2 3">
    <name type="scientific">Sphingopyxis macrogoltabida</name>
    <name type="common">Sphingomonas macrogoltabidus</name>
    <dbReference type="NCBI Taxonomy" id="33050"/>
    <lineage>
        <taxon>Bacteria</taxon>
        <taxon>Pseudomonadati</taxon>
        <taxon>Pseudomonadota</taxon>
        <taxon>Alphaproteobacteria</taxon>
        <taxon>Sphingomonadales</taxon>
        <taxon>Sphingomonadaceae</taxon>
        <taxon>Sphingopyxis</taxon>
    </lineage>
</organism>
<proteinExistence type="predicted"/>
<dbReference type="EMBL" id="CP012700">
    <property type="protein sequence ID" value="ALH79625.1"/>
    <property type="molecule type" value="Genomic_DNA"/>
</dbReference>
<feature type="signal peptide" evidence="1">
    <location>
        <begin position="1"/>
        <end position="23"/>
    </location>
</feature>
<feature type="chain" id="PRO_5006038839" evidence="1">
    <location>
        <begin position="24"/>
        <end position="150"/>
    </location>
</feature>